<dbReference type="EMBL" id="CAMKVN010018205">
    <property type="protein sequence ID" value="CAI2198266.1"/>
    <property type="molecule type" value="Genomic_DNA"/>
</dbReference>
<comment type="caution">
    <text evidence="1">The sequence shown here is derived from an EMBL/GenBank/DDBJ whole genome shotgun (WGS) entry which is preliminary data.</text>
</comment>
<dbReference type="AlphaFoldDB" id="A0A9W4XAQ6"/>
<reference evidence="1" key="1">
    <citation type="submission" date="2022-08" db="EMBL/GenBank/DDBJ databases">
        <authorList>
            <person name="Kallberg Y."/>
            <person name="Tangrot J."/>
            <person name="Rosling A."/>
        </authorList>
    </citation>
    <scope>NUCLEOTIDE SEQUENCE</scope>
    <source>
        <strain evidence="1">Wild A</strain>
    </source>
</reference>
<keyword evidence="2" id="KW-1185">Reference proteome</keyword>
<organism evidence="1 2">
    <name type="scientific">Funneliformis geosporum</name>
    <dbReference type="NCBI Taxonomy" id="1117311"/>
    <lineage>
        <taxon>Eukaryota</taxon>
        <taxon>Fungi</taxon>
        <taxon>Fungi incertae sedis</taxon>
        <taxon>Mucoromycota</taxon>
        <taxon>Glomeromycotina</taxon>
        <taxon>Glomeromycetes</taxon>
        <taxon>Glomerales</taxon>
        <taxon>Glomeraceae</taxon>
        <taxon>Funneliformis</taxon>
    </lineage>
</organism>
<evidence type="ECO:0000313" key="2">
    <source>
        <dbReference type="Proteomes" id="UP001153678"/>
    </source>
</evidence>
<evidence type="ECO:0000313" key="1">
    <source>
        <dbReference type="EMBL" id="CAI2198266.1"/>
    </source>
</evidence>
<protein>
    <submittedName>
        <fullName evidence="1">17307_t:CDS:1</fullName>
    </submittedName>
</protein>
<gene>
    <name evidence="1" type="ORF">FWILDA_LOCUS18487</name>
</gene>
<sequence length="93" mass="10767">NGRVRYSPTKCSAGSYIWFDHPQLIPKAIEIIDNKISEFLQIPRLEQKKPKTLAINLNTSATDTGRRKLSSLFKWDFLGSDEMHRMIKVNYKA</sequence>
<accession>A0A9W4XAQ6</accession>
<proteinExistence type="predicted"/>
<feature type="non-terminal residue" evidence="1">
    <location>
        <position position="93"/>
    </location>
</feature>
<name>A0A9W4XAQ6_9GLOM</name>
<dbReference type="Proteomes" id="UP001153678">
    <property type="component" value="Unassembled WGS sequence"/>
</dbReference>